<dbReference type="AlphaFoldDB" id="A0AAV2QLK2"/>
<dbReference type="Gene3D" id="3.90.190.10">
    <property type="entry name" value="Protein tyrosine phosphatase superfamily"/>
    <property type="match status" value="1"/>
</dbReference>
<comment type="caution">
    <text evidence="6">The sequence shown here is derived from an EMBL/GenBank/DDBJ whole genome shotgun (WGS) entry which is preliminary data.</text>
</comment>
<comment type="similarity">
    <text evidence="1">Belongs to the protein-tyrosine phosphatase family.</text>
</comment>
<name>A0AAV2QLK2_MEGNR</name>
<dbReference type="PROSITE" id="PS50055">
    <property type="entry name" value="TYR_PHOSPHATASE_PTP"/>
    <property type="match status" value="1"/>
</dbReference>
<dbReference type="GO" id="GO:0004725">
    <property type="term" value="F:protein tyrosine phosphatase activity"/>
    <property type="evidence" value="ECO:0007669"/>
    <property type="project" value="UniProtKB-EC"/>
</dbReference>
<accession>A0AAV2QLK2</accession>
<dbReference type="InterPro" id="IPR000242">
    <property type="entry name" value="PTP_cat"/>
</dbReference>
<sequence>MDRTLSWKREYLYIKSSKARAAVGSVSGRALASVSKRARASWEYLYSKSSKARTTVGNVSGRALVSVSERARAAWDYVRAQNSQQEPEVCPIENVVVIEANGDAEAIYENSTHKVDIQYIENYLIQAIHSKDIDTEFTNVPRVAANTTFIEASKPINKLKNRYTNILPYDQTRVILSPNEANAIYANVTPTNYINASYIKNNYSRNTYIATQGPKNINENTIEDFWRMIWQEKVSCIIMVANLVENGKVKVSIYWPENANLRLEELEITSLNHEQKVDYIVREFSITSGGEYRKGFYHKY</sequence>
<dbReference type="GO" id="GO:0008045">
    <property type="term" value="P:motor neuron axon guidance"/>
    <property type="evidence" value="ECO:0007669"/>
    <property type="project" value="TreeGrafter"/>
</dbReference>
<feature type="non-terminal residue" evidence="6">
    <location>
        <position position="300"/>
    </location>
</feature>
<dbReference type="PANTHER" id="PTHR19134:SF562">
    <property type="entry name" value="PROTEIN-TYROSINE-PHOSPHATASE"/>
    <property type="match status" value="1"/>
</dbReference>
<evidence type="ECO:0000259" key="5">
    <source>
        <dbReference type="PROSITE" id="PS50055"/>
    </source>
</evidence>
<reference evidence="6 7" key="1">
    <citation type="submission" date="2024-05" db="EMBL/GenBank/DDBJ databases">
        <authorList>
            <person name="Wallberg A."/>
        </authorList>
    </citation>
    <scope>NUCLEOTIDE SEQUENCE [LARGE SCALE GENOMIC DNA]</scope>
</reference>
<evidence type="ECO:0000256" key="4">
    <source>
        <dbReference type="ARBA" id="ARBA00022912"/>
    </source>
</evidence>
<dbReference type="Pfam" id="PF00102">
    <property type="entry name" value="Y_phosphatase"/>
    <property type="match status" value="1"/>
</dbReference>
<keyword evidence="7" id="KW-1185">Reference proteome</keyword>
<dbReference type="SMART" id="SM00194">
    <property type="entry name" value="PTPc"/>
    <property type="match status" value="1"/>
</dbReference>
<protein>
    <recommendedName>
        <fullName evidence="2">protein-tyrosine-phosphatase</fullName>
        <ecNumber evidence="2">3.1.3.48</ecNumber>
    </recommendedName>
</protein>
<dbReference type="EMBL" id="CAXKWB010007253">
    <property type="protein sequence ID" value="CAL4086262.1"/>
    <property type="molecule type" value="Genomic_DNA"/>
</dbReference>
<dbReference type="InterPro" id="IPR029021">
    <property type="entry name" value="Prot-tyrosine_phosphatase-like"/>
</dbReference>
<dbReference type="EC" id="3.1.3.48" evidence="2"/>
<proteinExistence type="inferred from homology"/>
<dbReference type="InterPro" id="IPR050348">
    <property type="entry name" value="Protein-Tyr_Phosphatase"/>
</dbReference>
<evidence type="ECO:0000256" key="2">
    <source>
        <dbReference type="ARBA" id="ARBA00013064"/>
    </source>
</evidence>
<organism evidence="6 7">
    <name type="scientific">Meganyctiphanes norvegica</name>
    <name type="common">Northern krill</name>
    <name type="synonym">Thysanopoda norvegica</name>
    <dbReference type="NCBI Taxonomy" id="48144"/>
    <lineage>
        <taxon>Eukaryota</taxon>
        <taxon>Metazoa</taxon>
        <taxon>Ecdysozoa</taxon>
        <taxon>Arthropoda</taxon>
        <taxon>Crustacea</taxon>
        <taxon>Multicrustacea</taxon>
        <taxon>Malacostraca</taxon>
        <taxon>Eumalacostraca</taxon>
        <taxon>Eucarida</taxon>
        <taxon>Euphausiacea</taxon>
        <taxon>Euphausiidae</taxon>
        <taxon>Meganyctiphanes</taxon>
    </lineage>
</organism>
<evidence type="ECO:0000256" key="3">
    <source>
        <dbReference type="ARBA" id="ARBA00022801"/>
    </source>
</evidence>
<keyword evidence="4" id="KW-0904">Protein phosphatase</keyword>
<evidence type="ECO:0000313" key="6">
    <source>
        <dbReference type="EMBL" id="CAL4086262.1"/>
    </source>
</evidence>
<dbReference type="Proteomes" id="UP001497623">
    <property type="component" value="Unassembled WGS sequence"/>
</dbReference>
<evidence type="ECO:0000256" key="1">
    <source>
        <dbReference type="ARBA" id="ARBA00009580"/>
    </source>
</evidence>
<dbReference type="SUPFAM" id="SSF52799">
    <property type="entry name" value="(Phosphotyrosine protein) phosphatases II"/>
    <property type="match status" value="1"/>
</dbReference>
<dbReference type="PANTHER" id="PTHR19134">
    <property type="entry name" value="RECEPTOR-TYPE TYROSINE-PROTEIN PHOSPHATASE"/>
    <property type="match status" value="1"/>
</dbReference>
<feature type="domain" description="Tyrosine-protein phosphatase" evidence="5">
    <location>
        <begin position="133"/>
        <end position="300"/>
    </location>
</feature>
<evidence type="ECO:0000313" key="7">
    <source>
        <dbReference type="Proteomes" id="UP001497623"/>
    </source>
</evidence>
<gene>
    <name evidence="6" type="ORF">MNOR_LOCUS12955</name>
</gene>
<keyword evidence="3" id="KW-0378">Hydrolase</keyword>